<dbReference type="PANTHER" id="PTHR11439">
    <property type="entry name" value="GAG-POL-RELATED RETROTRANSPOSON"/>
    <property type="match status" value="1"/>
</dbReference>
<feature type="non-terminal residue" evidence="2">
    <location>
        <position position="371"/>
    </location>
</feature>
<sequence>MHAPEWKEAMEHELEALHKNGTWTLVPYEGQENVIDSKWVFKTKFKADGTIERRKARLVARGFQQTAGLDYEETFSPVVKPSTIRIILSMAVHFNWEVRQMDINNAFLNGYLKETVFMYQPEGFIDPNKPNHICKLTKALYGLKQAPRAWFERLKNALLTWGFQNTKSDTSLFFLKEKNHVTFILIYVDDILVTGSNSEFLCKFIKQLNVPFALKDLGSLHYFLGIEVSRDEGGMYLRQTKYISDLLRKFNMENVSTCPTPMVTGKQFIAGGEPLKNPSLFRQAIGGLQYLVNTRPDIAYSVNKLSQYMCSPTVHHWQGIKRILRYLQGTKNYCLHIKPSADLDISGFSDADWATSPEDRKSVAGNCIYLG</sequence>
<dbReference type="Pfam" id="PF07727">
    <property type="entry name" value="RVT_2"/>
    <property type="match status" value="1"/>
</dbReference>
<dbReference type="STRING" id="57577.A0A2K3MLP8"/>
<dbReference type="Proteomes" id="UP000236291">
    <property type="component" value="Unassembled WGS sequence"/>
</dbReference>
<dbReference type="PANTHER" id="PTHR11439:SF455">
    <property type="entry name" value="RLK (RECEPTOR-LIKE PROTEIN KINASE) 8, PUTATIVE-RELATED"/>
    <property type="match status" value="1"/>
</dbReference>
<dbReference type="AlphaFoldDB" id="A0A2K3MLP8"/>
<organism evidence="2 3">
    <name type="scientific">Trifolium pratense</name>
    <name type="common">Red clover</name>
    <dbReference type="NCBI Taxonomy" id="57577"/>
    <lineage>
        <taxon>Eukaryota</taxon>
        <taxon>Viridiplantae</taxon>
        <taxon>Streptophyta</taxon>
        <taxon>Embryophyta</taxon>
        <taxon>Tracheophyta</taxon>
        <taxon>Spermatophyta</taxon>
        <taxon>Magnoliopsida</taxon>
        <taxon>eudicotyledons</taxon>
        <taxon>Gunneridae</taxon>
        <taxon>Pentapetalae</taxon>
        <taxon>rosids</taxon>
        <taxon>fabids</taxon>
        <taxon>Fabales</taxon>
        <taxon>Fabaceae</taxon>
        <taxon>Papilionoideae</taxon>
        <taxon>50 kb inversion clade</taxon>
        <taxon>NPAAA clade</taxon>
        <taxon>Hologalegina</taxon>
        <taxon>IRL clade</taxon>
        <taxon>Trifolieae</taxon>
        <taxon>Trifolium</taxon>
    </lineage>
</organism>
<proteinExistence type="predicted"/>
<feature type="domain" description="Reverse transcriptase Ty1/copia-type" evidence="1">
    <location>
        <begin position="20"/>
        <end position="263"/>
    </location>
</feature>
<reference evidence="2 3" key="2">
    <citation type="journal article" date="2017" name="Front. Plant Sci.">
        <title>Gene Classification and Mining of Molecular Markers Useful in Red Clover (Trifolium pratense) Breeding.</title>
        <authorList>
            <person name="Istvanek J."/>
            <person name="Dluhosova J."/>
            <person name="Dluhos P."/>
            <person name="Patkova L."/>
            <person name="Nedelnik J."/>
            <person name="Repkova J."/>
        </authorList>
    </citation>
    <scope>NUCLEOTIDE SEQUENCE [LARGE SCALE GENOMIC DNA]</scope>
    <source>
        <strain evidence="3">cv. Tatra</strain>
        <tissue evidence="2">Young leaves</tissue>
    </source>
</reference>
<comment type="caution">
    <text evidence="2">The sequence shown here is derived from an EMBL/GenBank/DDBJ whole genome shotgun (WGS) entry which is preliminary data.</text>
</comment>
<name>A0A2K3MLP8_TRIPR</name>
<dbReference type="InterPro" id="IPR013103">
    <property type="entry name" value="RVT_2"/>
</dbReference>
<dbReference type="InterPro" id="IPR043502">
    <property type="entry name" value="DNA/RNA_pol_sf"/>
</dbReference>
<dbReference type="EMBL" id="ASHM01067324">
    <property type="protein sequence ID" value="PNX91753.1"/>
    <property type="molecule type" value="Genomic_DNA"/>
</dbReference>
<evidence type="ECO:0000313" key="3">
    <source>
        <dbReference type="Proteomes" id="UP000236291"/>
    </source>
</evidence>
<evidence type="ECO:0000313" key="2">
    <source>
        <dbReference type="EMBL" id="PNX91753.1"/>
    </source>
</evidence>
<evidence type="ECO:0000259" key="1">
    <source>
        <dbReference type="Pfam" id="PF07727"/>
    </source>
</evidence>
<protein>
    <recommendedName>
        <fullName evidence="1">Reverse transcriptase Ty1/copia-type domain-containing protein</fullName>
    </recommendedName>
</protein>
<reference evidence="2 3" key="1">
    <citation type="journal article" date="2014" name="Am. J. Bot.">
        <title>Genome assembly and annotation for red clover (Trifolium pratense; Fabaceae).</title>
        <authorList>
            <person name="Istvanek J."/>
            <person name="Jaros M."/>
            <person name="Krenek A."/>
            <person name="Repkova J."/>
        </authorList>
    </citation>
    <scope>NUCLEOTIDE SEQUENCE [LARGE SCALE GENOMIC DNA]</scope>
    <source>
        <strain evidence="3">cv. Tatra</strain>
        <tissue evidence="2">Young leaves</tissue>
    </source>
</reference>
<accession>A0A2K3MLP8</accession>
<gene>
    <name evidence="2" type="ORF">L195_g047887</name>
</gene>
<dbReference type="SUPFAM" id="SSF56672">
    <property type="entry name" value="DNA/RNA polymerases"/>
    <property type="match status" value="1"/>
</dbReference>